<evidence type="ECO:0000313" key="4">
    <source>
        <dbReference type="EMBL" id="MBB6476859.1"/>
    </source>
</evidence>
<dbReference type="GO" id="GO:0030247">
    <property type="term" value="F:polysaccharide binding"/>
    <property type="evidence" value="ECO:0007669"/>
    <property type="project" value="UniProtKB-UniRule"/>
</dbReference>
<dbReference type="EC" id="3.2.1.4" evidence="4"/>
<keyword evidence="2" id="KW-0732">Signal</keyword>
<feature type="signal peptide" evidence="2">
    <location>
        <begin position="1"/>
        <end position="27"/>
    </location>
</feature>
<dbReference type="GO" id="GO:0008810">
    <property type="term" value="F:cellulase activity"/>
    <property type="evidence" value="ECO:0007669"/>
    <property type="project" value="UniProtKB-EC"/>
</dbReference>
<dbReference type="RefSeq" id="WP_184987164.1">
    <property type="nucleotide sequence ID" value="NZ_BAAALO010000006.1"/>
</dbReference>
<evidence type="ECO:0000313" key="5">
    <source>
        <dbReference type="Proteomes" id="UP000555564"/>
    </source>
</evidence>
<dbReference type="InterPro" id="IPR001919">
    <property type="entry name" value="CBD2"/>
</dbReference>
<dbReference type="SMART" id="SM00637">
    <property type="entry name" value="CBD_II"/>
    <property type="match status" value="1"/>
</dbReference>
<keyword evidence="4" id="KW-0326">Glycosidase</keyword>
<comment type="caution">
    <text evidence="4">The sequence shown here is derived from an EMBL/GenBank/DDBJ whole genome shotgun (WGS) entry which is preliminary data.</text>
</comment>
<dbReference type="GO" id="GO:0005975">
    <property type="term" value="P:carbohydrate metabolic process"/>
    <property type="evidence" value="ECO:0007669"/>
    <property type="project" value="InterPro"/>
</dbReference>
<sequence length="285" mass="29280">MKGRLAVSWAVALLAAAGFLIPAVASAASGGTSGVATTTPPGSPSPSPSLLWPCYDPRTLPPSSPPKTPPTFTGTPEAVQVVNNYVRMRWTAATDPDGIACYQVFEVLNGNKVKVATFGPGVTEGSFAVAWPSGTTPTRVATIYVVAIDSWGAETASPSVQVTIHNDIITSPSPTPTPNPSGPCRVAYSSNGWPGGMTASVSITNTGTTAISGWRLTFTYPDPGQRVTGGWSATWSQTGSAVTATAMSWNQNIAPGATIVIGYYGVNQGANPSPTTFQLNGATCR</sequence>
<dbReference type="PROSITE" id="PS51173">
    <property type="entry name" value="CBM2"/>
    <property type="match status" value="1"/>
</dbReference>
<organism evidence="4 5">
    <name type="scientific">Sphaerisporangium rubeum</name>
    <dbReference type="NCBI Taxonomy" id="321317"/>
    <lineage>
        <taxon>Bacteria</taxon>
        <taxon>Bacillati</taxon>
        <taxon>Actinomycetota</taxon>
        <taxon>Actinomycetes</taxon>
        <taxon>Streptosporangiales</taxon>
        <taxon>Streptosporangiaceae</taxon>
        <taxon>Sphaerisporangium</taxon>
    </lineage>
</organism>
<evidence type="ECO:0000256" key="2">
    <source>
        <dbReference type="SAM" id="SignalP"/>
    </source>
</evidence>
<evidence type="ECO:0000259" key="3">
    <source>
        <dbReference type="PROSITE" id="PS51173"/>
    </source>
</evidence>
<evidence type="ECO:0000256" key="1">
    <source>
        <dbReference type="SAM" id="MobiDB-lite"/>
    </source>
</evidence>
<keyword evidence="5" id="KW-1185">Reference proteome</keyword>
<accession>A0A7X0ILC8</accession>
<protein>
    <submittedName>
        <fullName evidence="4">Endoglucanase</fullName>
        <ecNumber evidence="4">3.2.1.4</ecNumber>
    </submittedName>
</protein>
<name>A0A7X0ILC8_9ACTN</name>
<feature type="region of interest" description="Disordered" evidence="1">
    <location>
        <begin position="31"/>
        <end position="50"/>
    </location>
</feature>
<gene>
    <name evidence="4" type="ORF">BJ992_006290</name>
</gene>
<keyword evidence="4" id="KW-0378">Hydrolase</keyword>
<feature type="domain" description="CBM2" evidence="3">
    <location>
        <begin position="177"/>
        <end position="285"/>
    </location>
</feature>
<feature type="chain" id="PRO_5030736584" evidence="2">
    <location>
        <begin position="28"/>
        <end position="285"/>
    </location>
</feature>
<dbReference type="AlphaFoldDB" id="A0A7X0ILC8"/>
<dbReference type="SUPFAM" id="SSF49384">
    <property type="entry name" value="Carbohydrate-binding domain"/>
    <property type="match status" value="1"/>
</dbReference>
<dbReference type="Proteomes" id="UP000555564">
    <property type="component" value="Unassembled WGS sequence"/>
</dbReference>
<dbReference type="Pfam" id="PF00553">
    <property type="entry name" value="CBM_2"/>
    <property type="match status" value="1"/>
</dbReference>
<dbReference type="Gene3D" id="2.60.40.10">
    <property type="entry name" value="Immunoglobulins"/>
    <property type="match status" value="1"/>
</dbReference>
<dbReference type="InterPro" id="IPR008965">
    <property type="entry name" value="CBM2/CBM3_carb-bd_dom_sf"/>
</dbReference>
<reference evidence="4 5" key="1">
    <citation type="submission" date="2020-08" db="EMBL/GenBank/DDBJ databases">
        <title>Sequencing the genomes of 1000 actinobacteria strains.</title>
        <authorList>
            <person name="Klenk H.-P."/>
        </authorList>
    </citation>
    <scope>NUCLEOTIDE SEQUENCE [LARGE SCALE GENOMIC DNA]</scope>
    <source>
        <strain evidence="4 5">DSM 44936</strain>
    </source>
</reference>
<feature type="compositionally biased region" description="Low complexity" evidence="1">
    <location>
        <begin position="31"/>
        <end position="40"/>
    </location>
</feature>
<dbReference type="EMBL" id="JACHIU010000001">
    <property type="protein sequence ID" value="MBB6476859.1"/>
    <property type="molecule type" value="Genomic_DNA"/>
</dbReference>
<proteinExistence type="predicted"/>
<dbReference type="Gene3D" id="2.60.40.290">
    <property type="match status" value="1"/>
</dbReference>
<dbReference type="InterPro" id="IPR012291">
    <property type="entry name" value="CBM2_carb-bd_dom_sf"/>
</dbReference>
<dbReference type="InterPro" id="IPR013783">
    <property type="entry name" value="Ig-like_fold"/>
</dbReference>